<dbReference type="EMBL" id="BAAACR010000005">
    <property type="protein sequence ID" value="GAA0208341.1"/>
    <property type="molecule type" value="Genomic_DNA"/>
</dbReference>
<dbReference type="PANTHER" id="PTHR41317">
    <property type="entry name" value="PD-(D_E)XK NUCLEASE FAMILY TRANSPOSASE"/>
    <property type="match status" value="1"/>
</dbReference>
<dbReference type="PANTHER" id="PTHR41317:SF1">
    <property type="entry name" value="PD-(D_E)XK NUCLEASE FAMILY TRANSPOSASE"/>
    <property type="match status" value="1"/>
</dbReference>
<dbReference type="NCBIfam" id="TIGR01784">
    <property type="entry name" value="T_den_put_tspse"/>
    <property type="match status" value="1"/>
</dbReference>
<gene>
    <name evidence="1" type="ORF">GCM10008919_09640</name>
</gene>
<reference evidence="1 2" key="1">
    <citation type="journal article" date="2019" name="Int. J. Syst. Evol. Microbiol.">
        <title>The Global Catalogue of Microorganisms (GCM) 10K type strain sequencing project: providing services to taxonomists for standard genome sequencing and annotation.</title>
        <authorList>
            <consortium name="The Broad Institute Genomics Platform"/>
            <consortium name="The Broad Institute Genome Sequencing Center for Infectious Disease"/>
            <person name="Wu L."/>
            <person name="Ma J."/>
        </authorList>
    </citation>
    <scope>NUCLEOTIDE SEQUENCE [LARGE SCALE GENOMIC DNA]</scope>
    <source>
        <strain evidence="1 2">JCM 8542</strain>
    </source>
</reference>
<dbReference type="InterPro" id="IPR010106">
    <property type="entry name" value="RpnA"/>
</dbReference>
<proteinExistence type="predicted"/>
<organism evidence="1 2">
    <name type="scientific">Selenomonas dianae</name>
    <dbReference type="NCBI Taxonomy" id="135079"/>
    <lineage>
        <taxon>Bacteria</taxon>
        <taxon>Bacillati</taxon>
        <taxon>Bacillota</taxon>
        <taxon>Negativicutes</taxon>
        <taxon>Selenomonadales</taxon>
        <taxon>Selenomonadaceae</taxon>
        <taxon>Selenomonas</taxon>
    </lineage>
</organism>
<accession>A0ABN0T0F1</accession>
<evidence type="ECO:0000313" key="1">
    <source>
        <dbReference type="EMBL" id="GAA0208341.1"/>
    </source>
</evidence>
<sequence>MALSFEERANRAWEELSIQDNFIFLRVMQNKELCKRLIERILHIKIRDISYPHTEKTIDLRLDSKAVRLDVYVEDEAGTVYNIEMQTAKGVDGALAKRTRYYQAMIDMDLIGKGVYYDQLRQTYIIFVCTFDLFGLEQRVYTFRHTCVELPELELGDGATKIFLNAKGLKGAVDADLEGFLRYVNGKAVQGQFAEALAKEVERVKIQKEARREYMTLYMQYQQYHRDGLEAGRREGRREGLREGRREGVLDMARSLLALNVPINVIEQSSGMTRAEILALQETAPEQGETHRVI</sequence>
<name>A0ABN0T0F1_9FIRM</name>
<dbReference type="Proteomes" id="UP001500399">
    <property type="component" value="Unassembled WGS sequence"/>
</dbReference>
<keyword evidence="2" id="KW-1185">Reference proteome</keyword>
<dbReference type="RefSeq" id="WP_304987127.1">
    <property type="nucleotide sequence ID" value="NZ_BAAACR010000005.1"/>
</dbReference>
<protein>
    <submittedName>
        <fullName evidence="1">Rpn family recombination-promoting nuclease/putative transposase</fullName>
    </submittedName>
</protein>
<evidence type="ECO:0000313" key="2">
    <source>
        <dbReference type="Proteomes" id="UP001500399"/>
    </source>
</evidence>
<comment type="caution">
    <text evidence="1">The sequence shown here is derived from an EMBL/GenBank/DDBJ whole genome shotgun (WGS) entry which is preliminary data.</text>
</comment>
<dbReference type="Pfam" id="PF12784">
    <property type="entry name" value="PDDEXK_2"/>
    <property type="match status" value="1"/>
</dbReference>